<proteinExistence type="inferred from homology"/>
<evidence type="ECO:0000256" key="9">
    <source>
        <dbReference type="PIRSR" id="PIRSR601461-1"/>
    </source>
</evidence>
<dbReference type="PANTHER" id="PTHR13683:SF800">
    <property type="entry name" value="EUKARYOTIC ASPARTYL PROTEASE FAMILY PROTEIN"/>
    <property type="match status" value="1"/>
</dbReference>
<name>A0A1D1XHT1_9ARAE</name>
<dbReference type="Gene3D" id="2.40.70.10">
    <property type="entry name" value="Acid Proteases"/>
    <property type="match status" value="2"/>
</dbReference>
<dbReference type="SUPFAM" id="SSF50630">
    <property type="entry name" value="Acid proteases"/>
    <property type="match status" value="1"/>
</dbReference>
<keyword evidence="5 10" id="KW-0064">Aspartyl protease</keyword>
<dbReference type="GO" id="GO:0004190">
    <property type="term" value="F:aspartic-type endopeptidase activity"/>
    <property type="evidence" value="ECO:0007669"/>
    <property type="project" value="UniProtKB-KW"/>
</dbReference>
<evidence type="ECO:0000256" key="6">
    <source>
        <dbReference type="ARBA" id="ARBA00022801"/>
    </source>
</evidence>
<dbReference type="Pfam" id="PF14543">
    <property type="entry name" value="TAXi_N"/>
    <property type="match status" value="1"/>
</dbReference>
<evidence type="ECO:0000313" key="12">
    <source>
        <dbReference type="EMBL" id="JAT41969.1"/>
    </source>
</evidence>
<dbReference type="FunFam" id="2.40.70.10:FF:000027">
    <property type="entry name" value="Aspartic proteinase Asp1 isoform A"/>
    <property type="match status" value="1"/>
</dbReference>
<keyword evidence="2 10" id="KW-0645">Protease</keyword>
<dbReference type="InterPro" id="IPR001969">
    <property type="entry name" value="Aspartic_peptidase_AS"/>
</dbReference>
<sequence length="464" mass="50823">RLLPFSSGFAPITASSSTFNRSEMEETSGMGKALLVLALCLSSMSPFCSAAFNKKQQQQVRPSSSRLPEPPSVDVGRRSSAVFPLYGNVYPDGLYFVSLSIGDPPKPYFLDVDTGSDLTWVQCDAPCVSCSKGPHPLYKPSKEKLVPCEHPICVSVQASMGSLFRADDGQQEQPICESPGDQCDYEVEYADHGSSRGVLVADAFPVRFLNGSLLRPRLAFGCGYDQRLYGADAPSPTDGVLGLGVGRSSVMSQLWEQGLTRNVMGHCLGRKGSGFLFFGDDLVPPSGVTWTPMPRHSSRKYYSPGPANLFLGKQLVSKDVEVIFDSGTSYTYFSSRPYEILLHTMTKDLSGKPLKEAPEDRTLPVCWRGAKPFRSVADARKYFKSMTLSFPPGNRALLDIPPEGYLILTKYGNLCLGILNGTEVGLKDLNIIGDISVQDLMVVYDNENEQIGWARANCDRLPKW</sequence>
<dbReference type="Pfam" id="PF14541">
    <property type="entry name" value="TAXi_C"/>
    <property type="match status" value="1"/>
</dbReference>
<dbReference type="PROSITE" id="PS00141">
    <property type="entry name" value="ASP_PROTEASE"/>
    <property type="match status" value="2"/>
</dbReference>
<dbReference type="FunFam" id="2.40.70.10:FF:000015">
    <property type="entry name" value="Aspartyl protease family protein"/>
    <property type="match status" value="1"/>
</dbReference>
<feature type="non-terminal residue" evidence="12">
    <location>
        <position position="1"/>
    </location>
</feature>
<accession>A0A1D1XHT1</accession>
<dbReference type="GO" id="GO:0006508">
    <property type="term" value="P:proteolysis"/>
    <property type="evidence" value="ECO:0007669"/>
    <property type="project" value="UniProtKB-KW"/>
</dbReference>
<dbReference type="InterPro" id="IPR032799">
    <property type="entry name" value="TAXi_C"/>
</dbReference>
<evidence type="ECO:0000256" key="1">
    <source>
        <dbReference type="ARBA" id="ARBA00007447"/>
    </source>
</evidence>
<evidence type="ECO:0000256" key="10">
    <source>
        <dbReference type="RuleBase" id="RU000454"/>
    </source>
</evidence>
<evidence type="ECO:0000256" key="7">
    <source>
        <dbReference type="ARBA" id="ARBA00068871"/>
    </source>
</evidence>
<evidence type="ECO:0000256" key="8">
    <source>
        <dbReference type="ARBA" id="ARBA00077656"/>
    </source>
</evidence>
<dbReference type="InterPro" id="IPR021109">
    <property type="entry name" value="Peptidase_aspartic_dom_sf"/>
</dbReference>
<dbReference type="EMBL" id="GDJX01025967">
    <property type="protein sequence ID" value="JAT41969.1"/>
    <property type="molecule type" value="Transcribed_RNA"/>
</dbReference>
<dbReference type="InterPro" id="IPR032861">
    <property type="entry name" value="TAXi_N"/>
</dbReference>
<dbReference type="InterPro" id="IPR001461">
    <property type="entry name" value="Aspartic_peptidase_A1"/>
</dbReference>
<dbReference type="PRINTS" id="PR00792">
    <property type="entry name" value="PEPSIN"/>
</dbReference>
<dbReference type="PANTHER" id="PTHR13683">
    <property type="entry name" value="ASPARTYL PROTEASES"/>
    <property type="match status" value="1"/>
</dbReference>
<feature type="active site" evidence="9">
    <location>
        <position position="113"/>
    </location>
</feature>
<evidence type="ECO:0000256" key="5">
    <source>
        <dbReference type="ARBA" id="ARBA00022750"/>
    </source>
</evidence>
<dbReference type="PROSITE" id="PS51767">
    <property type="entry name" value="PEPTIDASE_A1"/>
    <property type="match status" value="1"/>
</dbReference>
<reference evidence="12" key="1">
    <citation type="submission" date="2015-07" db="EMBL/GenBank/DDBJ databases">
        <title>Transcriptome Assembly of Anthurium amnicola.</title>
        <authorList>
            <person name="Suzuki J."/>
        </authorList>
    </citation>
    <scope>NUCLEOTIDE SEQUENCE</scope>
</reference>
<evidence type="ECO:0000256" key="4">
    <source>
        <dbReference type="ARBA" id="ARBA00022737"/>
    </source>
</evidence>
<gene>
    <name evidence="12" type="primary">ASP1_1</name>
    <name evidence="12" type="ORF">g.123921</name>
</gene>
<evidence type="ECO:0000256" key="2">
    <source>
        <dbReference type="ARBA" id="ARBA00022670"/>
    </source>
</evidence>
<keyword evidence="6 10" id="KW-0378">Hydrolase</keyword>
<evidence type="ECO:0000259" key="11">
    <source>
        <dbReference type="PROSITE" id="PS51767"/>
    </source>
</evidence>
<feature type="active site" evidence="9">
    <location>
        <position position="325"/>
    </location>
</feature>
<organism evidence="12">
    <name type="scientific">Anthurium amnicola</name>
    <dbReference type="NCBI Taxonomy" id="1678845"/>
    <lineage>
        <taxon>Eukaryota</taxon>
        <taxon>Viridiplantae</taxon>
        <taxon>Streptophyta</taxon>
        <taxon>Embryophyta</taxon>
        <taxon>Tracheophyta</taxon>
        <taxon>Spermatophyta</taxon>
        <taxon>Magnoliopsida</taxon>
        <taxon>Liliopsida</taxon>
        <taxon>Araceae</taxon>
        <taxon>Pothoideae</taxon>
        <taxon>Potheae</taxon>
        <taxon>Anthurium</taxon>
    </lineage>
</organism>
<dbReference type="AlphaFoldDB" id="A0A1D1XHT1"/>
<evidence type="ECO:0000256" key="3">
    <source>
        <dbReference type="ARBA" id="ARBA00022729"/>
    </source>
</evidence>
<keyword evidence="4" id="KW-0677">Repeat</keyword>
<keyword evidence="3" id="KW-0732">Signal</keyword>
<protein>
    <recommendedName>
        <fullName evidence="7">Aspartic proteinase Asp1</fullName>
    </recommendedName>
    <alternativeName>
        <fullName evidence="8">Nucellin-like protein</fullName>
    </alternativeName>
</protein>
<comment type="similarity">
    <text evidence="1 10">Belongs to the peptidase A1 family.</text>
</comment>
<dbReference type="InterPro" id="IPR033121">
    <property type="entry name" value="PEPTIDASE_A1"/>
</dbReference>
<feature type="domain" description="Peptidase A1" evidence="11">
    <location>
        <begin position="95"/>
        <end position="454"/>
    </location>
</feature>